<dbReference type="Proteomes" id="UP000053660">
    <property type="component" value="Unassembled WGS sequence"/>
</dbReference>
<evidence type="ECO:0000313" key="7">
    <source>
        <dbReference type="Proteomes" id="UP000053660"/>
    </source>
</evidence>
<proteinExistence type="predicted"/>
<dbReference type="SMART" id="SM00184">
    <property type="entry name" value="RING"/>
    <property type="match status" value="1"/>
</dbReference>
<dbReference type="InterPro" id="IPR052667">
    <property type="entry name" value="E3_ubiquitin-ligase_RING"/>
</dbReference>
<dbReference type="InterPro" id="IPR027370">
    <property type="entry name" value="Znf-RING_euk"/>
</dbReference>
<dbReference type="InterPro" id="IPR001841">
    <property type="entry name" value="Znf_RING"/>
</dbReference>
<dbReference type="InterPro" id="IPR013083">
    <property type="entry name" value="Znf_RING/FYVE/PHD"/>
</dbReference>
<sequence>MPVACRICLEPFSAVSATANPPRLLGCGHSFCSTCTDSLYAVSGYLVQCPVCRSRLSSRVVPPVNFQLLGLPFSSKGSSKFIFHRLA</sequence>
<evidence type="ECO:0000256" key="2">
    <source>
        <dbReference type="ARBA" id="ARBA00022771"/>
    </source>
</evidence>
<keyword evidence="3" id="KW-0862">Zinc</keyword>
<evidence type="ECO:0000313" key="6">
    <source>
        <dbReference type="EMBL" id="KHJ81552.1"/>
    </source>
</evidence>
<dbReference type="OrthoDB" id="654191at2759"/>
<feature type="domain" description="RING-type" evidence="5">
    <location>
        <begin position="5"/>
        <end position="53"/>
    </location>
</feature>
<protein>
    <submittedName>
        <fullName evidence="6">Zinc finger, C3HC4 type</fullName>
    </submittedName>
</protein>
<keyword evidence="7" id="KW-1185">Reference proteome</keyword>
<dbReference type="PANTHER" id="PTHR47156:SF10">
    <property type="entry name" value="E3 UBIQUITIN-PROTEIN LIGASE TRIM-21-RELATED"/>
    <property type="match status" value="1"/>
</dbReference>
<dbReference type="PROSITE" id="PS50089">
    <property type="entry name" value="ZF_RING_2"/>
    <property type="match status" value="1"/>
</dbReference>
<reference evidence="6 7" key="1">
    <citation type="submission" date="2014-03" db="EMBL/GenBank/DDBJ databases">
        <title>Draft genome of the hookworm Oesophagostomum dentatum.</title>
        <authorList>
            <person name="Mitreva M."/>
        </authorList>
    </citation>
    <scope>NUCLEOTIDE SEQUENCE [LARGE SCALE GENOMIC DNA]</scope>
    <source>
        <strain evidence="6 7">OD-Hann</strain>
    </source>
</reference>
<keyword evidence="1" id="KW-0479">Metal-binding</keyword>
<name>A0A0B1SDF7_OESDE</name>
<dbReference type="Pfam" id="PF13445">
    <property type="entry name" value="zf-RING_UBOX"/>
    <property type="match status" value="1"/>
</dbReference>
<evidence type="ECO:0000259" key="5">
    <source>
        <dbReference type="PROSITE" id="PS50089"/>
    </source>
</evidence>
<evidence type="ECO:0000256" key="3">
    <source>
        <dbReference type="ARBA" id="ARBA00022833"/>
    </source>
</evidence>
<dbReference type="AlphaFoldDB" id="A0A0B1SDF7"/>
<dbReference type="PANTHER" id="PTHR47156">
    <property type="entry name" value="PROTEIN CBG20824"/>
    <property type="match status" value="1"/>
</dbReference>
<dbReference type="GO" id="GO:0008270">
    <property type="term" value="F:zinc ion binding"/>
    <property type="evidence" value="ECO:0007669"/>
    <property type="project" value="UniProtKB-KW"/>
</dbReference>
<gene>
    <name evidence="6" type="ORF">OESDEN_18761</name>
</gene>
<evidence type="ECO:0000256" key="4">
    <source>
        <dbReference type="PROSITE-ProRule" id="PRU00175"/>
    </source>
</evidence>
<keyword evidence="2 4" id="KW-0863">Zinc-finger</keyword>
<evidence type="ECO:0000256" key="1">
    <source>
        <dbReference type="ARBA" id="ARBA00022723"/>
    </source>
</evidence>
<dbReference type="SUPFAM" id="SSF57850">
    <property type="entry name" value="RING/U-box"/>
    <property type="match status" value="1"/>
</dbReference>
<dbReference type="Gene3D" id="3.30.40.10">
    <property type="entry name" value="Zinc/RING finger domain, C3HC4 (zinc finger)"/>
    <property type="match status" value="1"/>
</dbReference>
<accession>A0A0B1SDF7</accession>
<dbReference type="EMBL" id="KN588342">
    <property type="protein sequence ID" value="KHJ81552.1"/>
    <property type="molecule type" value="Genomic_DNA"/>
</dbReference>
<organism evidence="6 7">
    <name type="scientific">Oesophagostomum dentatum</name>
    <name type="common">Nodular worm</name>
    <dbReference type="NCBI Taxonomy" id="61180"/>
    <lineage>
        <taxon>Eukaryota</taxon>
        <taxon>Metazoa</taxon>
        <taxon>Ecdysozoa</taxon>
        <taxon>Nematoda</taxon>
        <taxon>Chromadorea</taxon>
        <taxon>Rhabditida</taxon>
        <taxon>Rhabditina</taxon>
        <taxon>Rhabditomorpha</taxon>
        <taxon>Strongyloidea</taxon>
        <taxon>Strongylidae</taxon>
        <taxon>Oesophagostomum</taxon>
    </lineage>
</organism>